<dbReference type="InterPro" id="IPR018060">
    <property type="entry name" value="HTH_AraC"/>
</dbReference>
<dbReference type="InterPro" id="IPR018062">
    <property type="entry name" value="HTH_AraC-typ_CS"/>
</dbReference>
<dbReference type="SUPFAM" id="SSF46689">
    <property type="entry name" value="Homeodomain-like"/>
    <property type="match status" value="2"/>
</dbReference>
<evidence type="ECO:0000256" key="2">
    <source>
        <dbReference type="ARBA" id="ARBA00023125"/>
    </source>
</evidence>
<dbReference type="PROSITE" id="PS01124">
    <property type="entry name" value="HTH_ARAC_FAMILY_2"/>
    <property type="match status" value="1"/>
</dbReference>
<dbReference type="InterPro" id="IPR011051">
    <property type="entry name" value="RmlC_Cupin_sf"/>
</dbReference>
<dbReference type="GO" id="GO:0043565">
    <property type="term" value="F:sequence-specific DNA binding"/>
    <property type="evidence" value="ECO:0007669"/>
    <property type="project" value="InterPro"/>
</dbReference>
<name>A0A2P7SHI4_9HYPH</name>
<keyword evidence="6" id="KW-1185">Reference proteome</keyword>
<evidence type="ECO:0000313" key="5">
    <source>
        <dbReference type="EMBL" id="PSJ61944.1"/>
    </source>
</evidence>
<protein>
    <recommendedName>
        <fullName evidence="4">HTH araC/xylS-type domain-containing protein</fullName>
    </recommendedName>
</protein>
<dbReference type="InterPro" id="IPR050204">
    <property type="entry name" value="AraC_XylS_family_regulators"/>
</dbReference>
<keyword evidence="3" id="KW-0804">Transcription</keyword>
<feature type="domain" description="HTH araC/xylS-type" evidence="4">
    <location>
        <begin position="161"/>
        <end position="259"/>
    </location>
</feature>
<dbReference type="PROSITE" id="PS00041">
    <property type="entry name" value="HTH_ARAC_FAMILY_1"/>
    <property type="match status" value="1"/>
</dbReference>
<evidence type="ECO:0000256" key="3">
    <source>
        <dbReference type="ARBA" id="ARBA00023163"/>
    </source>
</evidence>
<dbReference type="SMART" id="SM00342">
    <property type="entry name" value="HTH_ARAC"/>
    <property type="match status" value="1"/>
</dbReference>
<accession>A0A2P7SHI4</accession>
<dbReference type="InterPro" id="IPR009057">
    <property type="entry name" value="Homeodomain-like_sf"/>
</dbReference>
<reference evidence="5 6" key="1">
    <citation type="submission" date="2018-03" db="EMBL/GenBank/DDBJ databases">
        <title>The draft genome of Mesorhizobium soli JCM 19897.</title>
        <authorList>
            <person name="Li L."/>
            <person name="Liu L."/>
            <person name="Liang L."/>
            <person name="Wang T."/>
            <person name="Zhang X."/>
        </authorList>
    </citation>
    <scope>NUCLEOTIDE SEQUENCE [LARGE SCALE GENOMIC DNA]</scope>
    <source>
        <strain evidence="5 6">JCM 19897</strain>
    </source>
</reference>
<gene>
    <name evidence="5" type="ORF">C7I85_06270</name>
</gene>
<proteinExistence type="predicted"/>
<organism evidence="5 6">
    <name type="scientific">Pseudaminobacter soli</name>
    <name type="common">ex Li et al. 2025</name>
    <dbReference type="NCBI Taxonomy" id="1295366"/>
    <lineage>
        <taxon>Bacteria</taxon>
        <taxon>Pseudomonadati</taxon>
        <taxon>Pseudomonadota</taxon>
        <taxon>Alphaproteobacteria</taxon>
        <taxon>Hyphomicrobiales</taxon>
        <taxon>Phyllobacteriaceae</taxon>
        <taxon>Pseudaminobacter</taxon>
    </lineage>
</organism>
<sequence length="327" mass="36409">MHAIVDAQHGFAFGEASYQSGGMFGPLTKSYVCLVMVHEGAARITCDDTVIRLEAGQCGIFRNERFYLAEYERGRRDRVSWCEASPAILPESVALRLRDLPTRIAISERIAALQRFGLELGTGSGTSLNMLRNALGQSLFMAFFHEAHMLEAGLDVPRPVLLAKQHIDENFQLPISVGSLAHAIAMTPQHLIVLFRRYVGETPIRYLWQKRAEHGHFLLLHTGLTISDIAYRCGYKNPFHFSRQIKLHFGKSPREVRLNRGFRMPADKVENAVDTVYQAEPEMWGARSAGLVLPSASCRDDAVGHALLAPDLDQTATVVPRSISGIQ</sequence>
<dbReference type="PANTHER" id="PTHR46796:SF6">
    <property type="entry name" value="ARAC SUBFAMILY"/>
    <property type="match status" value="1"/>
</dbReference>
<dbReference type="EMBL" id="PXYL01000003">
    <property type="protein sequence ID" value="PSJ61944.1"/>
    <property type="molecule type" value="Genomic_DNA"/>
</dbReference>
<dbReference type="RefSeq" id="WP_106723118.1">
    <property type="nucleotide sequence ID" value="NZ_PXYL01000003.1"/>
</dbReference>
<keyword evidence="2" id="KW-0238">DNA-binding</keyword>
<dbReference type="SUPFAM" id="SSF51182">
    <property type="entry name" value="RmlC-like cupins"/>
    <property type="match status" value="1"/>
</dbReference>
<dbReference type="Gene3D" id="1.10.10.60">
    <property type="entry name" value="Homeodomain-like"/>
    <property type="match status" value="1"/>
</dbReference>
<dbReference type="OrthoDB" id="110167at2"/>
<evidence type="ECO:0000259" key="4">
    <source>
        <dbReference type="PROSITE" id="PS01124"/>
    </source>
</evidence>
<evidence type="ECO:0000313" key="6">
    <source>
        <dbReference type="Proteomes" id="UP000240653"/>
    </source>
</evidence>
<comment type="caution">
    <text evidence="5">The sequence shown here is derived from an EMBL/GenBank/DDBJ whole genome shotgun (WGS) entry which is preliminary data.</text>
</comment>
<dbReference type="PANTHER" id="PTHR46796">
    <property type="entry name" value="HTH-TYPE TRANSCRIPTIONAL ACTIVATOR RHAS-RELATED"/>
    <property type="match status" value="1"/>
</dbReference>
<keyword evidence="1" id="KW-0805">Transcription regulation</keyword>
<dbReference type="AlphaFoldDB" id="A0A2P7SHI4"/>
<evidence type="ECO:0000256" key="1">
    <source>
        <dbReference type="ARBA" id="ARBA00023015"/>
    </source>
</evidence>
<dbReference type="GO" id="GO:0003700">
    <property type="term" value="F:DNA-binding transcription factor activity"/>
    <property type="evidence" value="ECO:0007669"/>
    <property type="project" value="InterPro"/>
</dbReference>
<dbReference type="Proteomes" id="UP000240653">
    <property type="component" value="Unassembled WGS sequence"/>
</dbReference>
<dbReference type="Pfam" id="PF12833">
    <property type="entry name" value="HTH_18"/>
    <property type="match status" value="1"/>
</dbReference>